<name>A0A9W6FJ55_XANFL</name>
<reference evidence="3 5" key="2">
    <citation type="submission" date="2023-07" db="EMBL/GenBank/DDBJ databases">
        <title>Genomic Encyclopedia of Type Strains, Phase IV (KMG-IV): sequencing the most valuable type-strain genomes for metagenomic binning, comparative biology and taxonomic classification.</title>
        <authorList>
            <person name="Goeker M."/>
        </authorList>
    </citation>
    <scope>NUCLEOTIDE SEQUENCE [LARGE SCALE GENOMIC DNA]</scope>
    <source>
        <strain evidence="3 5">DSM 338</strain>
    </source>
</reference>
<dbReference type="InterPro" id="IPR012337">
    <property type="entry name" value="RNaseH-like_sf"/>
</dbReference>
<evidence type="ECO:0000259" key="1">
    <source>
        <dbReference type="SMART" id="SM00479"/>
    </source>
</evidence>
<evidence type="ECO:0000313" key="2">
    <source>
        <dbReference type="EMBL" id="GLI21855.1"/>
    </source>
</evidence>
<dbReference type="SUPFAM" id="SSF53098">
    <property type="entry name" value="Ribonuclease H-like"/>
    <property type="match status" value="1"/>
</dbReference>
<dbReference type="SMART" id="SM00479">
    <property type="entry name" value="EXOIII"/>
    <property type="match status" value="1"/>
</dbReference>
<feature type="domain" description="Exonuclease" evidence="1">
    <location>
        <begin position="3"/>
        <end position="195"/>
    </location>
</feature>
<protein>
    <submittedName>
        <fullName evidence="3">DNA polymerase III epsilon subunit-like protein</fullName>
    </submittedName>
</protein>
<keyword evidence="5" id="KW-1185">Reference proteome</keyword>
<dbReference type="GO" id="GO:0006259">
    <property type="term" value="P:DNA metabolic process"/>
    <property type="evidence" value="ECO:0007669"/>
    <property type="project" value="UniProtKB-ARBA"/>
</dbReference>
<dbReference type="RefSeq" id="WP_281806759.1">
    <property type="nucleotide sequence ID" value="NZ_BSDO01000002.1"/>
</dbReference>
<sequence>MTSILFIDCETSDLLKRDRPLDDPSQPWAVSIAARLVIDGIESDFFHLHIKAEGRQVRAGAEAVHGISTRLAAKRGLSEVAALGVLCGLAAQAEMVVGHGIDFDRQIIEGMLLRRGKETKLWTRPGLEFVDTMKAATPFCRIEADREDGSFKWPSLDEACAILLGEEPREGTHGAWDDLQRCRRLHAWLQERGAWECAA</sequence>
<dbReference type="EMBL" id="BSDO01000002">
    <property type="protein sequence ID" value="GLI21855.1"/>
    <property type="molecule type" value="Genomic_DNA"/>
</dbReference>
<dbReference type="Gene3D" id="3.30.420.10">
    <property type="entry name" value="Ribonuclease H-like superfamily/Ribonuclease H"/>
    <property type="match status" value="1"/>
</dbReference>
<reference evidence="2" key="1">
    <citation type="submission" date="2022-12" db="EMBL/GenBank/DDBJ databases">
        <title>Reference genome sequencing for broad-spectrum identification of bacterial and archaeal isolates by mass spectrometry.</title>
        <authorList>
            <person name="Sekiguchi Y."/>
            <person name="Tourlousse D.M."/>
        </authorList>
    </citation>
    <scope>NUCLEOTIDE SEQUENCE</scope>
    <source>
        <strain evidence="2">301</strain>
    </source>
</reference>
<comment type="caution">
    <text evidence="2">The sequence shown here is derived from an EMBL/GenBank/DDBJ whole genome shotgun (WGS) entry which is preliminary data.</text>
</comment>
<gene>
    <name evidence="3" type="ORF">GGQ86_000842</name>
    <name evidence="2" type="ORF">XFLAVUS301_15290</name>
</gene>
<dbReference type="GO" id="GO:0004527">
    <property type="term" value="F:exonuclease activity"/>
    <property type="evidence" value="ECO:0007669"/>
    <property type="project" value="UniProtKB-ARBA"/>
</dbReference>
<evidence type="ECO:0000313" key="5">
    <source>
        <dbReference type="Proteomes" id="UP001245370"/>
    </source>
</evidence>
<dbReference type="AlphaFoldDB" id="A0A9W6FJ55"/>
<dbReference type="Proteomes" id="UP001245370">
    <property type="component" value="Unassembled WGS sequence"/>
</dbReference>
<dbReference type="EMBL" id="JAVDPY010000001">
    <property type="protein sequence ID" value="MDR6332395.1"/>
    <property type="molecule type" value="Genomic_DNA"/>
</dbReference>
<dbReference type="InterPro" id="IPR036397">
    <property type="entry name" value="RNaseH_sf"/>
</dbReference>
<dbReference type="GO" id="GO:0003676">
    <property type="term" value="F:nucleic acid binding"/>
    <property type="evidence" value="ECO:0007669"/>
    <property type="project" value="InterPro"/>
</dbReference>
<accession>A0A9W6FJ55</accession>
<dbReference type="Proteomes" id="UP001144397">
    <property type="component" value="Unassembled WGS sequence"/>
</dbReference>
<evidence type="ECO:0000313" key="3">
    <source>
        <dbReference type="EMBL" id="MDR6332395.1"/>
    </source>
</evidence>
<dbReference type="InterPro" id="IPR013520">
    <property type="entry name" value="Ribonucl_H"/>
</dbReference>
<organism evidence="2 4">
    <name type="scientific">Xanthobacter flavus</name>
    <dbReference type="NCBI Taxonomy" id="281"/>
    <lineage>
        <taxon>Bacteria</taxon>
        <taxon>Pseudomonadati</taxon>
        <taxon>Pseudomonadota</taxon>
        <taxon>Alphaproteobacteria</taxon>
        <taxon>Hyphomicrobiales</taxon>
        <taxon>Xanthobacteraceae</taxon>
        <taxon>Xanthobacter</taxon>
    </lineage>
</organism>
<proteinExistence type="predicted"/>
<dbReference type="Pfam" id="PF00929">
    <property type="entry name" value="RNase_T"/>
    <property type="match status" value="1"/>
</dbReference>
<dbReference type="GeneID" id="95762323"/>
<evidence type="ECO:0000313" key="4">
    <source>
        <dbReference type="Proteomes" id="UP001144397"/>
    </source>
</evidence>